<evidence type="ECO:0000256" key="1">
    <source>
        <dbReference type="SAM" id="Phobius"/>
    </source>
</evidence>
<feature type="transmembrane region" description="Helical" evidence="1">
    <location>
        <begin position="20"/>
        <end position="37"/>
    </location>
</feature>
<dbReference type="EMBL" id="MF319689">
    <property type="protein sequence ID" value="ASJ26403.1"/>
    <property type="molecule type" value="mRNA"/>
</dbReference>
<evidence type="ECO:0000313" key="2">
    <source>
        <dbReference type="EMBL" id="ASJ26403.1"/>
    </source>
</evidence>
<organism evidence="2">
    <name type="scientific">Pieris rapae</name>
    <name type="common">Small white butterfly</name>
    <name type="synonym">Artogeia rapae</name>
    <dbReference type="NCBI Taxonomy" id="64459"/>
    <lineage>
        <taxon>Eukaryota</taxon>
        <taxon>Metazoa</taxon>
        <taxon>Ecdysozoa</taxon>
        <taxon>Arthropoda</taxon>
        <taxon>Hexapoda</taxon>
        <taxon>Insecta</taxon>
        <taxon>Pterygota</taxon>
        <taxon>Neoptera</taxon>
        <taxon>Endopterygota</taxon>
        <taxon>Lepidoptera</taxon>
        <taxon>Glossata</taxon>
        <taxon>Ditrysia</taxon>
        <taxon>Papilionoidea</taxon>
        <taxon>Pieridae</taxon>
        <taxon>Pierinae</taxon>
        <taxon>Pieris</taxon>
    </lineage>
</organism>
<dbReference type="AlphaFoldDB" id="A0A220K8I3"/>
<keyword evidence="1" id="KW-0812">Transmembrane</keyword>
<reference evidence="2" key="1">
    <citation type="journal article" date="2017" name="Proc. Natl. Acad. Sci. U.S.A.">
        <title>Structural complexity and molecular heterogeneity of a butterfly ejaculate reflect a complex history of selection.</title>
        <authorList>
            <person name="Meslin C."/>
            <person name="Cherwin T.S."/>
            <person name="Plakke M.S."/>
            <person name="Small B.S."/>
            <person name="Goetz B.J."/>
            <person name="Morehouse N.I."/>
            <person name="Clark N.L."/>
        </authorList>
    </citation>
    <scope>NUCLEOTIDE SEQUENCE</scope>
</reference>
<protein>
    <submittedName>
        <fullName evidence="2">Uncharacterized protein</fullName>
    </submittedName>
</protein>
<proteinExistence type="evidence at transcript level"/>
<accession>A0A220K8I3</accession>
<keyword evidence="1" id="KW-1133">Transmembrane helix</keyword>
<name>A0A220K8I3_PIERA</name>
<keyword evidence="1" id="KW-0472">Membrane</keyword>
<sequence>MPIENYYTFLRQYNIMKSHGVLSFVIVIILVARVFSISSMDKTIYFMDDDGPDNHIADIISSKSYLPDENNLPKASIVKNEGDDVTYLLSKLSDEDLIKMLNDQPSKNNYDLSDIAKVAAGFNLIKENQALNLKERDSNKKRLYENLEEKNEDSIIDKKPKQMPFFRLENKKISLDAKNDANYFALKKLNDLLNSKRHSIQDDSLDDEKRELLFNVLVNQLKTLCCKKTEKQIQNEFDTQKINYKRPIEYMFLILNDEIKTNGSNELITVDPETLQQNSSVLLLGPITTTLTDRQLKLIMKRITMELSKPEYITLLQQLSEGTLGRNNERLIKNFINGSETRRYIKPHRCNHQSKLARIYGGPKWLICTGYINLNTPSLYD</sequence>